<dbReference type="AlphaFoldDB" id="A0AAD7I1R0"/>
<evidence type="ECO:0000259" key="2">
    <source>
        <dbReference type="PROSITE" id="PS50181"/>
    </source>
</evidence>
<feature type="transmembrane region" description="Helical" evidence="1">
    <location>
        <begin position="179"/>
        <end position="202"/>
    </location>
</feature>
<comment type="caution">
    <text evidence="3">The sequence shown here is derived from an EMBL/GenBank/DDBJ whole genome shotgun (WGS) entry which is preliminary data.</text>
</comment>
<dbReference type="InterPro" id="IPR036047">
    <property type="entry name" value="F-box-like_dom_sf"/>
</dbReference>
<dbReference type="EMBL" id="JARKIB010000147">
    <property type="protein sequence ID" value="KAJ7732182.1"/>
    <property type="molecule type" value="Genomic_DNA"/>
</dbReference>
<dbReference type="CDD" id="cd09917">
    <property type="entry name" value="F-box_SF"/>
    <property type="match status" value="1"/>
</dbReference>
<accession>A0AAD7I1R0</accession>
<keyword evidence="1" id="KW-0472">Membrane</keyword>
<sequence length="529" mass="58636">MNDLPDELLGRIFYFLEKDELWNMAQVSTRFRRVALLPCLARFGAKVDFESGTLSLSDSFFLILVVARIKPIQHLICFEDFRIGPHWVFRYRKLAAVLAVTAPIPDILVHNREGMFHGSRIAMAYLSAHNPSSATKSLLIADARSGSVYASRPRSIAPISWVRLSHPLDSMPLDMKRKVFIVVFIVPFAAVYGVSLLGTYLASGILNCEVAVRWTYNAVFGPSWSQKERISRDLGYQLGFKDWMRIQSLPGEFTLVTLTDGADEPSLKIKPLSGLDNSVYSTILPSLDYGTSIRRLWVDTKMNLVYTEIVDFIHRQTNLAEIYFLPHSIRPSSLTSVIPPQNPESKITFVAAPASCTPYLLPSAPNSAQISIFCALAPARTLGLGLHTFDLRAYRAALEAVASLPGTHQLELSLNFPLRSTALPWLALPNATTCSTTPLPETRLTRVHTLYLSSNAPKRRFRVADIRAPAFLRWLASFPGLQRLEFGFGSVDAMGVTEFTDLAEAICAACKGIGVEDIVFDGTDMNGST</sequence>
<name>A0AAD7I1R0_9AGAR</name>
<protein>
    <recommendedName>
        <fullName evidence="2">F-box domain-containing protein</fullName>
    </recommendedName>
</protein>
<keyword evidence="1" id="KW-1133">Transmembrane helix</keyword>
<dbReference type="Pfam" id="PF12937">
    <property type="entry name" value="F-box-like"/>
    <property type="match status" value="1"/>
</dbReference>
<gene>
    <name evidence="3" type="ORF">B0H16DRAFT_1893156</name>
</gene>
<evidence type="ECO:0000313" key="3">
    <source>
        <dbReference type="EMBL" id="KAJ7732182.1"/>
    </source>
</evidence>
<dbReference type="InterPro" id="IPR001810">
    <property type="entry name" value="F-box_dom"/>
</dbReference>
<organism evidence="3 4">
    <name type="scientific">Mycena metata</name>
    <dbReference type="NCBI Taxonomy" id="1033252"/>
    <lineage>
        <taxon>Eukaryota</taxon>
        <taxon>Fungi</taxon>
        <taxon>Dikarya</taxon>
        <taxon>Basidiomycota</taxon>
        <taxon>Agaricomycotina</taxon>
        <taxon>Agaricomycetes</taxon>
        <taxon>Agaricomycetidae</taxon>
        <taxon>Agaricales</taxon>
        <taxon>Marasmiineae</taxon>
        <taxon>Mycenaceae</taxon>
        <taxon>Mycena</taxon>
    </lineage>
</organism>
<keyword evidence="1" id="KW-0812">Transmembrane</keyword>
<feature type="domain" description="F-box" evidence="2">
    <location>
        <begin position="1"/>
        <end position="34"/>
    </location>
</feature>
<reference evidence="3" key="1">
    <citation type="submission" date="2023-03" db="EMBL/GenBank/DDBJ databases">
        <title>Massive genome expansion in bonnet fungi (Mycena s.s.) driven by repeated elements and novel gene families across ecological guilds.</title>
        <authorList>
            <consortium name="Lawrence Berkeley National Laboratory"/>
            <person name="Harder C.B."/>
            <person name="Miyauchi S."/>
            <person name="Viragh M."/>
            <person name="Kuo A."/>
            <person name="Thoen E."/>
            <person name="Andreopoulos B."/>
            <person name="Lu D."/>
            <person name="Skrede I."/>
            <person name="Drula E."/>
            <person name="Henrissat B."/>
            <person name="Morin E."/>
            <person name="Kohler A."/>
            <person name="Barry K."/>
            <person name="LaButti K."/>
            <person name="Morin E."/>
            <person name="Salamov A."/>
            <person name="Lipzen A."/>
            <person name="Mereny Z."/>
            <person name="Hegedus B."/>
            <person name="Baldrian P."/>
            <person name="Stursova M."/>
            <person name="Weitz H."/>
            <person name="Taylor A."/>
            <person name="Grigoriev I.V."/>
            <person name="Nagy L.G."/>
            <person name="Martin F."/>
            <person name="Kauserud H."/>
        </authorList>
    </citation>
    <scope>NUCLEOTIDE SEQUENCE</scope>
    <source>
        <strain evidence="3">CBHHK182m</strain>
    </source>
</reference>
<dbReference type="Gene3D" id="1.20.1280.50">
    <property type="match status" value="1"/>
</dbReference>
<dbReference type="Proteomes" id="UP001215598">
    <property type="component" value="Unassembled WGS sequence"/>
</dbReference>
<keyword evidence="4" id="KW-1185">Reference proteome</keyword>
<proteinExistence type="predicted"/>
<evidence type="ECO:0000256" key="1">
    <source>
        <dbReference type="SAM" id="Phobius"/>
    </source>
</evidence>
<dbReference type="SUPFAM" id="SSF81383">
    <property type="entry name" value="F-box domain"/>
    <property type="match status" value="1"/>
</dbReference>
<evidence type="ECO:0000313" key="4">
    <source>
        <dbReference type="Proteomes" id="UP001215598"/>
    </source>
</evidence>
<dbReference type="PROSITE" id="PS50181">
    <property type="entry name" value="FBOX"/>
    <property type="match status" value="1"/>
</dbReference>